<reference evidence="7" key="2">
    <citation type="journal article" date="2023" name="IMA Fungus">
        <title>Comparative genomic study of the Penicillium genus elucidates a diverse pangenome and 15 lateral gene transfer events.</title>
        <authorList>
            <person name="Petersen C."/>
            <person name="Sorensen T."/>
            <person name="Nielsen M.R."/>
            <person name="Sondergaard T.E."/>
            <person name="Sorensen J.L."/>
            <person name="Fitzpatrick D.A."/>
            <person name="Frisvad J.C."/>
            <person name="Nielsen K.L."/>
        </authorList>
    </citation>
    <scope>NUCLEOTIDE SEQUENCE</scope>
    <source>
        <strain evidence="7">IBT 21472</strain>
    </source>
</reference>
<dbReference type="GO" id="GO:0006351">
    <property type="term" value="P:DNA-templated transcription"/>
    <property type="evidence" value="ECO:0007669"/>
    <property type="project" value="InterPro"/>
</dbReference>
<proteinExistence type="predicted"/>
<dbReference type="InterPro" id="IPR036864">
    <property type="entry name" value="Zn2-C6_fun-type_DNA-bd_sf"/>
</dbReference>
<keyword evidence="6" id="KW-0539">Nucleus</keyword>
<dbReference type="GO" id="GO:0000981">
    <property type="term" value="F:DNA-binding transcription factor activity, RNA polymerase II-specific"/>
    <property type="evidence" value="ECO:0007669"/>
    <property type="project" value="InterPro"/>
</dbReference>
<evidence type="ECO:0000256" key="4">
    <source>
        <dbReference type="ARBA" id="ARBA00023125"/>
    </source>
</evidence>
<evidence type="ECO:0000256" key="3">
    <source>
        <dbReference type="ARBA" id="ARBA00023015"/>
    </source>
</evidence>
<reference evidence="7" key="1">
    <citation type="submission" date="2022-12" db="EMBL/GenBank/DDBJ databases">
        <authorList>
            <person name="Petersen C."/>
        </authorList>
    </citation>
    <scope>NUCLEOTIDE SEQUENCE</scope>
    <source>
        <strain evidence="7">IBT 21472</strain>
    </source>
</reference>
<keyword evidence="4" id="KW-0238">DNA-binding</keyword>
<dbReference type="PROSITE" id="PS50048">
    <property type="entry name" value="ZN2_CY6_FUNGAL_2"/>
    <property type="match status" value="1"/>
</dbReference>
<keyword evidence="8" id="KW-1185">Reference proteome</keyword>
<protein>
    <submittedName>
        <fullName evidence="7">Uncharacterized protein</fullName>
    </submittedName>
</protein>
<comment type="caution">
    <text evidence="7">The sequence shown here is derived from an EMBL/GenBank/DDBJ whole genome shotgun (WGS) entry which is preliminary data.</text>
</comment>
<accession>A0A9W9Q2L9</accession>
<evidence type="ECO:0000256" key="6">
    <source>
        <dbReference type="ARBA" id="ARBA00023242"/>
    </source>
</evidence>
<name>A0A9W9Q2L9_9EURO</name>
<dbReference type="Pfam" id="PF00172">
    <property type="entry name" value="Zn_clus"/>
    <property type="match status" value="1"/>
</dbReference>
<dbReference type="AlphaFoldDB" id="A0A9W9Q2L9"/>
<evidence type="ECO:0000256" key="2">
    <source>
        <dbReference type="ARBA" id="ARBA00022723"/>
    </source>
</evidence>
<dbReference type="GO" id="GO:0003677">
    <property type="term" value="F:DNA binding"/>
    <property type="evidence" value="ECO:0007669"/>
    <property type="project" value="UniProtKB-KW"/>
</dbReference>
<keyword evidence="5" id="KW-0804">Transcription</keyword>
<evidence type="ECO:0000313" key="8">
    <source>
        <dbReference type="Proteomes" id="UP001147746"/>
    </source>
</evidence>
<dbReference type="InterPro" id="IPR001138">
    <property type="entry name" value="Zn2Cys6_DnaBD"/>
</dbReference>
<dbReference type="InterPro" id="IPR007219">
    <property type="entry name" value="XnlR_reg_dom"/>
</dbReference>
<gene>
    <name evidence="7" type="ORF">N7476_004605</name>
</gene>
<dbReference type="SMART" id="SM00906">
    <property type="entry name" value="Fungal_trans"/>
    <property type="match status" value="1"/>
</dbReference>
<dbReference type="EMBL" id="JAPZBO010000003">
    <property type="protein sequence ID" value="KAJ5321603.1"/>
    <property type="molecule type" value="Genomic_DNA"/>
</dbReference>
<evidence type="ECO:0000313" key="7">
    <source>
        <dbReference type="EMBL" id="KAJ5321603.1"/>
    </source>
</evidence>
<dbReference type="InterPro" id="IPR050613">
    <property type="entry name" value="Sec_Metabolite_Reg"/>
</dbReference>
<dbReference type="CDD" id="cd00067">
    <property type="entry name" value="GAL4"/>
    <property type="match status" value="1"/>
</dbReference>
<dbReference type="GO" id="GO:0008270">
    <property type="term" value="F:zinc ion binding"/>
    <property type="evidence" value="ECO:0007669"/>
    <property type="project" value="InterPro"/>
</dbReference>
<organism evidence="7 8">
    <name type="scientific">Penicillium atrosanguineum</name>
    <dbReference type="NCBI Taxonomy" id="1132637"/>
    <lineage>
        <taxon>Eukaryota</taxon>
        <taxon>Fungi</taxon>
        <taxon>Dikarya</taxon>
        <taxon>Ascomycota</taxon>
        <taxon>Pezizomycotina</taxon>
        <taxon>Eurotiomycetes</taxon>
        <taxon>Eurotiomycetidae</taxon>
        <taxon>Eurotiales</taxon>
        <taxon>Aspergillaceae</taxon>
        <taxon>Penicillium</taxon>
    </lineage>
</organism>
<evidence type="ECO:0000256" key="5">
    <source>
        <dbReference type="ARBA" id="ARBA00023163"/>
    </source>
</evidence>
<dbReference type="SUPFAM" id="SSF57701">
    <property type="entry name" value="Zn2/Cys6 DNA-binding domain"/>
    <property type="match status" value="1"/>
</dbReference>
<dbReference type="PANTHER" id="PTHR31001">
    <property type="entry name" value="UNCHARACTERIZED TRANSCRIPTIONAL REGULATORY PROTEIN"/>
    <property type="match status" value="1"/>
</dbReference>
<dbReference type="Proteomes" id="UP001147746">
    <property type="component" value="Unassembled WGS sequence"/>
</dbReference>
<keyword evidence="2" id="KW-0479">Metal-binding</keyword>
<dbReference type="CDD" id="cd12148">
    <property type="entry name" value="fungal_TF_MHR"/>
    <property type="match status" value="1"/>
</dbReference>
<sequence length="606" mass="68947">MSDRSPGPFLTVPNKRSCKRCNERKVRCDRNTPCGACIKTGDQCIFPGPKRAPRILNRPPISELLTRLTELETEVQRLRSSKNLELDADEQQSSELPDLIQSPGSYADLFGLPRGKWLDKNNQTWSQDSFRQHYLGQVQIQTLWCIYQKNVVPLIAVLHLPTAARIFEDASKGFSIDSAREGLLLSICFAAVVSVDPEQLRSELGLEYQAALRDYEMAVHQALSRAEFIKSPEIFTLQAAVLYLLCARVDGDTRLVWVQSAVIIRLAQSQCIHRDGKKIGLAPFETEIRRRLWWHICILDMLCSEDQGVDMQIRPGTFDTRFPSNVDGADLKPHMLELPPERKGFADITLCIMNSFMINEVHLSTQPLNSVASLQDRRDLIKSVGATLHERYLDHFNLGIPIHWVFATIVRLYLSKAWVSEHKQLPSSGLHGPRSEYQSSVFRTAVELVEFAYFLQTNDVTTQWGWLCRSYKQKEVIAYILDEISTRPNDPETNRAWEVVTKTTSLWMQCSSGAGRVPEEPLLELIQRADMLRETKMKIQTTIQMDGLVGEPPVGENVDPESWNQFAIQRLLFSRVNMSGSYSNSSALAWLQGIWPYQSINDLSFT</sequence>
<evidence type="ECO:0000256" key="1">
    <source>
        <dbReference type="ARBA" id="ARBA00004123"/>
    </source>
</evidence>
<keyword evidence="3" id="KW-0805">Transcription regulation</keyword>
<dbReference type="SMART" id="SM00066">
    <property type="entry name" value="GAL4"/>
    <property type="match status" value="1"/>
</dbReference>
<comment type="subcellular location">
    <subcellularLocation>
        <location evidence="1">Nucleus</location>
    </subcellularLocation>
</comment>
<dbReference type="Gene3D" id="4.10.240.10">
    <property type="entry name" value="Zn(2)-C6 fungal-type DNA-binding domain"/>
    <property type="match status" value="1"/>
</dbReference>
<dbReference type="PANTHER" id="PTHR31001:SF50">
    <property type="entry name" value="ZN(II)2CYS6 TRANSCRIPTION FACTOR (EUROFUNG)"/>
    <property type="match status" value="1"/>
</dbReference>
<dbReference type="Pfam" id="PF04082">
    <property type="entry name" value="Fungal_trans"/>
    <property type="match status" value="1"/>
</dbReference>
<dbReference type="GO" id="GO:0005634">
    <property type="term" value="C:nucleus"/>
    <property type="evidence" value="ECO:0007669"/>
    <property type="project" value="UniProtKB-SubCell"/>
</dbReference>